<dbReference type="Proteomes" id="UP000001877">
    <property type="component" value="Chromosome"/>
</dbReference>
<sequence length="35" mass="4130">MYVLAEIQKKLHSPLLLTSNREYSFSPHSFKTEYA</sequence>
<evidence type="ECO:0000313" key="2">
    <source>
        <dbReference type="Proteomes" id="UP000001877"/>
    </source>
</evidence>
<proteinExistence type="predicted"/>
<name>C0ZIW1_BREBN</name>
<dbReference type="STRING" id="358681.BBR47_03520"/>
<reference evidence="1 2" key="1">
    <citation type="submission" date="2005-03" db="EMBL/GenBank/DDBJ databases">
        <title>Brevibacillus brevis strain 47, complete genome.</title>
        <authorList>
            <person name="Hosoyama A."/>
            <person name="Yamada R."/>
            <person name="Hongo Y."/>
            <person name="Terui Y."/>
            <person name="Ankai A."/>
            <person name="Masuyama W."/>
            <person name="Sekiguchi M."/>
            <person name="Takeda T."/>
            <person name="Asano K."/>
            <person name="Ohji S."/>
            <person name="Ichikawa N."/>
            <person name="Narita S."/>
            <person name="Aoki N."/>
            <person name="Miura H."/>
            <person name="Matsushita S."/>
            <person name="Sekigawa T."/>
            <person name="Yamagata H."/>
            <person name="Yoshikawa H."/>
            <person name="Udaka S."/>
            <person name="Tanikawa S."/>
            <person name="Fujita N."/>
        </authorList>
    </citation>
    <scope>NUCLEOTIDE SEQUENCE [LARGE SCALE GENOMIC DNA]</scope>
    <source>
        <strain evidence="2">47 / JCM 6285 / NBRC 100599</strain>
    </source>
</reference>
<gene>
    <name evidence="1" type="ordered locus">BBR47_03520</name>
</gene>
<organism evidence="1 2">
    <name type="scientific">Brevibacillus brevis (strain 47 / JCM 6285 / NBRC 100599)</name>
    <dbReference type="NCBI Taxonomy" id="358681"/>
    <lineage>
        <taxon>Bacteria</taxon>
        <taxon>Bacillati</taxon>
        <taxon>Bacillota</taxon>
        <taxon>Bacilli</taxon>
        <taxon>Bacillales</taxon>
        <taxon>Paenibacillaceae</taxon>
        <taxon>Brevibacillus</taxon>
    </lineage>
</organism>
<dbReference type="HOGENOM" id="CLU_3363687_0_0_9"/>
<dbReference type="EMBL" id="AP008955">
    <property type="protein sequence ID" value="BAH41329.1"/>
    <property type="molecule type" value="Genomic_DNA"/>
</dbReference>
<protein>
    <submittedName>
        <fullName evidence="1">Uncharacterized protein</fullName>
    </submittedName>
</protein>
<dbReference type="AlphaFoldDB" id="C0ZIW1"/>
<dbReference type="KEGG" id="bbe:BBR47_03520"/>
<accession>C0ZIW1</accession>
<evidence type="ECO:0000313" key="1">
    <source>
        <dbReference type="EMBL" id="BAH41329.1"/>
    </source>
</evidence>
<keyword evidence="2" id="KW-1185">Reference proteome</keyword>